<reference evidence="2" key="1">
    <citation type="submission" date="2016-10" db="EMBL/GenBank/DDBJ databases">
        <authorList>
            <person name="Varghese N."/>
            <person name="Submissions S."/>
        </authorList>
    </citation>
    <scope>NUCLEOTIDE SEQUENCE [LARGE SCALE GENOMIC DNA]</scope>
    <source>
        <strain evidence="2">CGMCC 1.9227</strain>
    </source>
</reference>
<keyword evidence="2" id="KW-1185">Reference proteome</keyword>
<accession>A0A1I2G7L7</accession>
<dbReference type="STRING" id="935223.SAMN04488131_10981"/>
<proteinExistence type="predicted"/>
<evidence type="ECO:0000313" key="1">
    <source>
        <dbReference type="EMBL" id="SFF13149.1"/>
    </source>
</evidence>
<gene>
    <name evidence="1" type="ORF">SAMN04488131_10981</name>
</gene>
<dbReference type="EMBL" id="FONQ01000009">
    <property type="protein sequence ID" value="SFF13149.1"/>
    <property type="molecule type" value="Genomic_DNA"/>
</dbReference>
<sequence>MPNSWVNIAMVFSNKVKHLKEMKKYLFLFFKNKKLKLRPT</sequence>
<protein>
    <submittedName>
        <fullName evidence="1">Uncharacterized protein</fullName>
    </submittedName>
</protein>
<organism evidence="1 2">
    <name type="scientific">Flavobacterium xueshanense</name>
    <dbReference type="NCBI Taxonomy" id="935223"/>
    <lineage>
        <taxon>Bacteria</taxon>
        <taxon>Pseudomonadati</taxon>
        <taxon>Bacteroidota</taxon>
        <taxon>Flavobacteriia</taxon>
        <taxon>Flavobacteriales</taxon>
        <taxon>Flavobacteriaceae</taxon>
        <taxon>Flavobacterium</taxon>
    </lineage>
</organism>
<evidence type="ECO:0000313" key="2">
    <source>
        <dbReference type="Proteomes" id="UP000198596"/>
    </source>
</evidence>
<dbReference type="Proteomes" id="UP000198596">
    <property type="component" value="Unassembled WGS sequence"/>
</dbReference>
<dbReference type="AlphaFoldDB" id="A0A1I2G7L7"/>
<name>A0A1I2G7L7_9FLAO</name>